<dbReference type="InterPro" id="IPR052709">
    <property type="entry name" value="Transposase-MT_Hybrid"/>
</dbReference>
<proteinExistence type="predicted"/>
<evidence type="ECO:0008006" key="3">
    <source>
        <dbReference type="Google" id="ProtNLM"/>
    </source>
</evidence>
<feature type="region of interest" description="Disordered" evidence="1">
    <location>
        <begin position="65"/>
        <end position="128"/>
    </location>
</feature>
<dbReference type="AlphaFoldDB" id="A0A2A4K4B1"/>
<evidence type="ECO:0000256" key="1">
    <source>
        <dbReference type="SAM" id="MobiDB-lite"/>
    </source>
</evidence>
<dbReference type="PANTHER" id="PTHR46060:SF1">
    <property type="entry name" value="MARINER MOS1 TRANSPOSASE-LIKE PROTEIN"/>
    <property type="match status" value="1"/>
</dbReference>
<dbReference type="EMBL" id="NWSH01000145">
    <property type="protein sequence ID" value="PCG79087.1"/>
    <property type="molecule type" value="Genomic_DNA"/>
</dbReference>
<sequence>MSAVVNTMDMQQIEFRAVIKFLTKQGKGPQTILSEMQAVYGAQCPRKTMVYKWYGLFQQGREMIEDKPRALSFKRRRREHSTENNTEHNTENNTDHNTENNTDHNTENNTDHNTEYSTEPTPMFTEIPPKEIDFMDSSFDDEAFIDELQNEYLDSEP</sequence>
<reference evidence="2" key="1">
    <citation type="submission" date="2017-09" db="EMBL/GenBank/DDBJ databases">
        <title>Contemporary evolution of a Lepidopteran species, Heliothis virescens, in response to modern agricultural practices.</title>
        <authorList>
            <person name="Fritz M.L."/>
            <person name="Deyonke A.M."/>
            <person name="Papanicolaou A."/>
            <person name="Micinski S."/>
            <person name="Westbrook J."/>
            <person name="Gould F."/>
        </authorList>
    </citation>
    <scope>NUCLEOTIDE SEQUENCE [LARGE SCALE GENOMIC DNA]</scope>
    <source>
        <strain evidence="2">HvINT-</strain>
        <tissue evidence="2">Whole body</tissue>
    </source>
</reference>
<accession>A0A2A4K4B1</accession>
<dbReference type="PANTHER" id="PTHR46060">
    <property type="entry name" value="MARINER MOS1 TRANSPOSASE-LIKE PROTEIN"/>
    <property type="match status" value="1"/>
</dbReference>
<protein>
    <recommendedName>
        <fullName evidence="3">Mos1 transposase HTH domain-containing protein</fullName>
    </recommendedName>
</protein>
<name>A0A2A4K4B1_HELVI</name>
<evidence type="ECO:0000313" key="2">
    <source>
        <dbReference type="EMBL" id="PCG79087.1"/>
    </source>
</evidence>
<feature type="compositionally biased region" description="Basic and acidic residues" evidence="1">
    <location>
        <begin position="80"/>
        <end position="114"/>
    </location>
</feature>
<gene>
    <name evidence="2" type="ORF">B5V51_2103</name>
</gene>
<organism evidence="2">
    <name type="scientific">Heliothis virescens</name>
    <name type="common">Tobacco budworm moth</name>
    <dbReference type="NCBI Taxonomy" id="7102"/>
    <lineage>
        <taxon>Eukaryota</taxon>
        <taxon>Metazoa</taxon>
        <taxon>Ecdysozoa</taxon>
        <taxon>Arthropoda</taxon>
        <taxon>Hexapoda</taxon>
        <taxon>Insecta</taxon>
        <taxon>Pterygota</taxon>
        <taxon>Neoptera</taxon>
        <taxon>Endopterygota</taxon>
        <taxon>Lepidoptera</taxon>
        <taxon>Glossata</taxon>
        <taxon>Ditrysia</taxon>
        <taxon>Noctuoidea</taxon>
        <taxon>Noctuidae</taxon>
        <taxon>Heliothinae</taxon>
        <taxon>Heliothis</taxon>
    </lineage>
</organism>
<comment type="caution">
    <text evidence="2">The sequence shown here is derived from an EMBL/GenBank/DDBJ whole genome shotgun (WGS) entry which is preliminary data.</text>
</comment>